<comment type="function">
    <text evidence="10">Catalyzes the reversible epimerization of D-ribulose 5-phosphate to D-xylulose 5-phosphate.</text>
</comment>
<comment type="cofactor">
    <cofactor evidence="4">
        <name>Zn(2+)</name>
        <dbReference type="ChEBI" id="CHEBI:29105"/>
    </cofactor>
</comment>
<proteinExistence type="inferred from homology"/>
<comment type="catalytic activity">
    <reaction evidence="1 10 11">
        <text>D-ribulose 5-phosphate = D-xylulose 5-phosphate</text>
        <dbReference type="Rhea" id="RHEA:13677"/>
        <dbReference type="ChEBI" id="CHEBI:57737"/>
        <dbReference type="ChEBI" id="CHEBI:58121"/>
        <dbReference type="EC" id="5.1.3.1"/>
    </reaction>
</comment>
<comment type="similarity">
    <text evidence="6 10 11">Belongs to the ribulose-phosphate 3-epimerase family.</text>
</comment>
<evidence type="ECO:0000256" key="14">
    <source>
        <dbReference type="PIRSR" id="PIRSR001461-3"/>
    </source>
</evidence>
<feature type="binding site" evidence="14">
    <location>
        <position position="177"/>
    </location>
    <ligand>
        <name>substrate</name>
    </ligand>
</feature>
<dbReference type="InterPro" id="IPR011060">
    <property type="entry name" value="RibuloseP-bd_barrel"/>
</dbReference>
<feature type="binding site" evidence="10 13">
    <location>
        <position position="175"/>
    </location>
    <ligand>
        <name>a divalent metal cation</name>
        <dbReference type="ChEBI" id="CHEBI:60240"/>
    </ligand>
</feature>
<evidence type="ECO:0000256" key="13">
    <source>
        <dbReference type="PIRSR" id="PIRSR001461-2"/>
    </source>
</evidence>
<dbReference type="NCBIfam" id="NF004076">
    <property type="entry name" value="PRK05581.1-4"/>
    <property type="match status" value="1"/>
</dbReference>
<dbReference type="NCBIfam" id="TIGR01163">
    <property type="entry name" value="rpe"/>
    <property type="match status" value="1"/>
</dbReference>
<reference evidence="16" key="1">
    <citation type="submission" date="2016-10" db="EMBL/GenBank/DDBJ databases">
        <title>The complete genome sequence of the rumen bacterium Butyrivibrio hungatei MB2003.</title>
        <authorList>
            <person name="Palevich N."/>
            <person name="Kelly W.J."/>
            <person name="Leahy S.C."/>
            <person name="Altermann E."/>
            <person name="Rakonjac J."/>
            <person name="Attwood G.T."/>
        </authorList>
    </citation>
    <scope>NUCLEOTIDE SEQUENCE [LARGE SCALE GENOMIC DNA]</scope>
    <source>
        <strain evidence="16">MB2003</strain>
    </source>
</reference>
<keyword evidence="13" id="KW-0170">Cobalt</keyword>
<dbReference type="KEGG" id="bhu:bhn_I2634"/>
<feature type="binding site" evidence="10 14">
    <location>
        <position position="8"/>
    </location>
    <ligand>
        <name>substrate</name>
    </ligand>
</feature>
<evidence type="ECO:0000256" key="8">
    <source>
        <dbReference type="ARBA" id="ARBA00022723"/>
    </source>
</evidence>
<comment type="cofactor">
    <cofactor evidence="5">
        <name>Fe(2+)</name>
        <dbReference type="ChEBI" id="CHEBI:29033"/>
    </cofactor>
</comment>
<dbReference type="PIRSF" id="PIRSF001461">
    <property type="entry name" value="RPE"/>
    <property type="match status" value="1"/>
</dbReference>
<evidence type="ECO:0000256" key="1">
    <source>
        <dbReference type="ARBA" id="ARBA00001782"/>
    </source>
</evidence>
<evidence type="ECO:0000256" key="4">
    <source>
        <dbReference type="ARBA" id="ARBA00001947"/>
    </source>
</evidence>
<comment type="cofactor">
    <cofactor evidence="3">
        <name>Co(2+)</name>
        <dbReference type="ChEBI" id="CHEBI:48828"/>
    </cofactor>
</comment>
<evidence type="ECO:0000256" key="5">
    <source>
        <dbReference type="ARBA" id="ARBA00001954"/>
    </source>
</evidence>
<dbReference type="Gene3D" id="3.20.20.70">
    <property type="entry name" value="Aldolase class I"/>
    <property type="match status" value="1"/>
</dbReference>
<feature type="binding site" evidence="10 14">
    <location>
        <position position="66"/>
    </location>
    <ligand>
        <name>substrate</name>
    </ligand>
</feature>
<accession>A0A1D9P4X6</accession>
<evidence type="ECO:0000256" key="11">
    <source>
        <dbReference type="PIRNR" id="PIRNR001461"/>
    </source>
</evidence>
<evidence type="ECO:0000313" key="15">
    <source>
        <dbReference type="EMBL" id="AOZ97666.1"/>
    </source>
</evidence>
<evidence type="ECO:0000256" key="2">
    <source>
        <dbReference type="ARBA" id="ARBA00001936"/>
    </source>
</evidence>
<dbReference type="PANTHER" id="PTHR11749">
    <property type="entry name" value="RIBULOSE-5-PHOSPHATE-3-EPIMERASE"/>
    <property type="match status" value="1"/>
</dbReference>
<feature type="binding site" evidence="10">
    <location>
        <begin position="175"/>
        <end position="177"/>
    </location>
    <ligand>
        <name>substrate</name>
    </ligand>
</feature>
<dbReference type="CDD" id="cd00429">
    <property type="entry name" value="RPE"/>
    <property type="match status" value="1"/>
</dbReference>
<sequence length="218" mass="23784">MMNILSPSILSADFSKLGEQIKEADQAGAQYIHIDVMDGMFVPSISYGMPVIKSVRGVTSKTFDVHLMIMDPIRYVKDFVDSGADIITFHLEAAQDPKAVIDEIHKYGKKAGISIKPGTDASALDEYLDMVDMILVMTVEPGFGGQKLIPECAHKVRTVRGMLEAKKLKTDIEVDGGIYVENVSQLLEAGANVIVSGSGVFKGDIQYNVKRFLDILGN</sequence>
<dbReference type="RefSeq" id="WP_071177247.1">
    <property type="nucleotide sequence ID" value="NZ_CP017831.1"/>
</dbReference>
<dbReference type="EC" id="5.1.3.1" evidence="7 10"/>
<dbReference type="InterPro" id="IPR000056">
    <property type="entry name" value="Ribul_P_3_epim-like"/>
</dbReference>
<comment type="pathway">
    <text evidence="10">Carbohydrate degradation.</text>
</comment>
<dbReference type="GO" id="GO:0006098">
    <property type="term" value="P:pentose-phosphate shunt"/>
    <property type="evidence" value="ECO:0007669"/>
    <property type="project" value="UniProtKB-UniRule"/>
</dbReference>
<comment type="cofactor">
    <cofactor evidence="2">
        <name>Mn(2+)</name>
        <dbReference type="ChEBI" id="CHEBI:29035"/>
    </cofactor>
</comment>
<evidence type="ECO:0000256" key="3">
    <source>
        <dbReference type="ARBA" id="ARBA00001941"/>
    </source>
</evidence>
<dbReference type="Proteomes" id="UP000179284">
    <property type="component" value="Chromosome I"/>
</dbReference>
<feature type="binding site" evidence="10 14">
    <location>
        <begin position="142"/>
        <end position="145"/>
    </location>
    <ligand>
        <name>substrate</name>
    </ligand>
</feature>
<evidence type="ECO:0000256" key="9">
    <source>
        <dbReference type="ARBA" id="ARBA00023235"/>
    </source>
</evidence>
<evidence type="ECO:0000313" key="16">
    <source>
        <dbReference type="Proteomes" id="UP000179284"/>
    </source>
</evidence>
<dbReference type="AlphaFoldDB" id="A0A1D9P4X6"/>
<dbReference type="InterPro" id="IPR026019">
    <property type="entry name" value="Ribul_P_3_epim"/>
</dbReference>
<feature type="binding site" evidence="10 13">
    <location>
        <position position="35"/>
    </location>
    <ligand>
        <name>a divalent metal cation</name>
        <dbReference type="ChEBI" id="CHEBI:60240"/>
    </ligand>
</feature>
<keyword evidence="9 10" id="KW-0413">Isomerase</keyword>
<dbReference type="GO" id="GO:0004750">
    <property type="term" value="F:D-ribulose-phosphate 3-epimerase activity"/>
    <property type="evidence" value="ECO:0007669"/>
    <property type="project" value="UniProtKB-UniRule"/>
</dbReference>
<dbReference type="Pfam" id="PF00834">
    <property type="entry name" value="Ribul_P_3_epim"/>
    <property type="match status" value="1"/>
</dbReference>
<evidence type="ECO:0000256" key="10">
    <source>
        <dbReference type="HAMAP-Rule" id="MF_02227"/>
    </source>
</evidence>
<keyword evidence="13" id="KW-0862">Zinc</keyword>
<dbReference type="GO" id="GO:0019323">
    <property type="term" value="P:pentose catabolic process"/>
    <property type="evidence" value="ECO:0007669"/>
    <property type="project" value="UniProtKB-UniRule"/>
</dbReference>
<gene>
    <name evidence="10" type="primary">rpe</name>
    <name evidence="15" type="ORF">bhn_I2634</name>
</gene>
<dbReference type="SUPFAM" id="SSF51366">
    <property type="entry name" value="Ribulose-phoshate binding barrel"/>
    <property type="match status" value="1"/>
</dbReference>
<feature type="active site" description="Proton donor" evidence="10 12">
    <location>
        <position position="175"/>
    </location>
</feature>
<protein>
    <recommendedName>
        <fullName evidence="7 10">Ribulose-phosphate 3-epimerase</fullName>
        <ecNumber evidence="7 10">5.1.3.1</ecNumber>
    </recommendedName>
</protein>
<dbReference type="EMBL" id="CP017831">
    <property type="protein sequence ID" value="AOZ97666.1"/>
    <property type="molecule type" value="Genomic_DNA"/>
</dbReference>
<keyword evidence="16" id="KW-1185">Reference proteome</keyword>
<dbReference type="HAMAP" id="MF_02227">
    <property type="entry name" value="RPE"/>
    <property type="match status" value="1"/>
</dbReference>
<dbReference type="GO" id="GO:0005737">
    <property type="term" value="C:cytoplasm"/>
    <property type="evidence" value="ECO:0007669"/>
    <property type="project" value="UniProtKB-ARBA"/>
</dbReference>
<evidence type="ECO:0000256" key="6">
    <source>
        <dbReference type="ARBA" id="ARBA00009541"/>
    </source>
</evidence>
<feature type="active site" description="Proton acceptor" evidence="10 12">
    <location>
        <position position="35"/>
    </location>
</feature>
<keyword evidence="8 10" id="KW-0479">Metal-binding</keyword>
<organism evidence="15 16">
    <name type="scientific">Butyrivibrio hungatei</name>
    <dbReference type="NCBI Taxonomy" id="185008"/>
    <lineage>
        <taxon>Bacteria</taxon>
        <taxon>Bacillati</taxon>
        <taxon>Bacillota</taxon>
        <taxon>Clostridia</taxon>
        <taxon>Lachnospirales</taxon>
        <taxon>Lachnospiraceae</taxon>
        <taxon>Butyrivibrio</taxon>
    </lineage>
</organism>
<dbReference type="GO" id="GO:0046872">
    <property type="term" value="F:metal ion binding"/>
    <property type="evidence" value="ECO:0007669"/>
    <property type="project" value="UniProtKB-UniRule"/>
</dbReference>
<dbReference type="FunFam" id="3.20.20.70:FF:000004">
    <property type="entry name" value="Ribulose-phosphate 3-epimerase"/>
    <property type="match status" value="1"/>
</dbReference>
<evidence type="ECO:0000256" key="12">
    <source>
        <dbReference type="PIRSR" id="PIRSR001461-1"/>
    </source>
</evidence>
<feature type="binding site" evidence="10 14">
    <location>
        <begin position="197"/>
        <end position="198"/>
    </location>
    <ligand>
        <name>substrate</name>
    </ligand>
</feature>
<dbReference type="InterPro" id="IPR013785">
    <property type="entry name" value="Aldolase_TIM"/>
</dbReference>
<comment type="cofactor">
    <cofactor evidence="10 13">
        <name>a divalent metal cation</name>
        <dbReference type="ChEBI" id="CHEBI:60240"/>
    </cofactor>
    <text evidence="10 13">Binds 1 divalent metal cation per subunit.</text>
</comment>
<keyword evidence="10 11" id="KW-0119">Carbohydrate metabolism</keyword>
<evidence type="ECO:0000256" key="7">
    <source>
        <dbReference type="ARBA" id="ARBA00013188"/>
    </source>
</evidence>
<feature type="binding site" evidence="10 13">
    <location>
        <position position="66"/>
    </location>
    <ligand>
        <name>a divalent metal cation</name>
        <dbReference type="ChEBI" id="CHEBI:60240"/>
    </ligand>
</feature>
<feature type="binding site" evidence="10 13">
    <location>
        <position position="33"/>
    </location>
    <ligand>
        <name>a divalent metal cation</name>
        <dbReference type="ChEBI" id="CHEBI:60240"/>
    </ligand>
</feature>
<name>A0A1D9P4X6_9FIRM</name>
<keyword evidence="13" id="KW-0464">Manganese</keyword>
<dbReference type="OrthoDB" id="1645589at2"/>